<feature type="signal peptide" evidence="1">
    <location>
        <begin position="1"/>
        <end position="15"/>
    </location>
</feature>
<dbReference type="AlphaFoldDB" id="A0A1I7TNQ9"/>
<dbReference type="WBParaSite" id="Csp11.Scaffold629.g10260.t1">
    <property type="protein sequence ID" value="Csp11.Scaffold629.g10260.t1"/>
    <property type="gene ID" value="Csp11.Scaffold629.g10260"/>
</dbReference>
<proteinExistence type="predicted"/>
<protein>
    <submittedName>
        <fullName evidence="3">Uncharacterized protein</fullName>
    </submittedName>
</protein>
<name>A0A1I7TNQ9_9PELO</name>
<reference evidence="3" key="1">
    <citation type="submission" date="2016-11" db="UniProtKB">
        <authorList>
            <consortium name="WormBaseParasite"/>
        </authorList>
    </citation>
    <scope>IDENTIFICATION</scope>
</reference>
<accession>A0A1I7TNQ9</accession>
<evidence type="ECO:0000313" key="2">
    <source>
        <dbReference type="Proteomes" id="UP000095282"/>
    </source>
</evidence>
<sequence>MKFYLIFLLIGVAFAIKCAQDSHCGAPDIAAKCVDGKCEFTQLHPVNRTRRSVRNSGKLRLHSLKK</sequence>
<evidence type="ECO:0000313" key="3">
    <source>
        <dbReference type="WBParaSite" id="Csp11.Scaffold629.g10260.t1"/>
    </source>
</evidence>
<organism evidence="2 3">
    <name type="scientific">Caenorhabditis tropicalis</name>
    <dbReference type="NCBI Taxonomy" id="1561998"/>
    <lineage>
        <taxon>Eukaryota</taxon>
        <taxon>Metazoa</taxon>
        <taxon>Ecdysozoa</taxon>
        <taxon>Nematoda</taxon>
        <taxon>Chromadorea</taxon>
        <taxon>Rhabditida</taxon>
        <taxon>Rhabditina</taxon>
        <taxon>Rhabditomorpha</taxon>
        <taxon>Rhabditoidea</taxon>
        <taxon>Rhabditidae</taxon>
        <taxon>Peloderinae</taxon>
        <taxon>Caenorhabditis</taxon>
    </lineage>
</organism>
<dbReference type="Proteomes" id="UP000095282">
    <property type="component" value="Unplaced"/>
</dbReference>
<feature type="chain" id="PRO_5012655927" evidence="1">
    <location>
        <begin position="16"/>
        <end position="66"/>
    </location>
</feature>
<keyword evidence="1" id="KW-0732">Signal</keyword>
<evidence type="ECO:0000256" key="1">
    <source>
        <dbReference type="SAM" id="SignalP"/>
    </source>
</evidence>
<keyword evidence="2" id="KW-1185">Reference proteome</keyword>